<evidence type="ECO:0000313" key="2">
    <source>
        <dbReference type="EMBL" id="GIZ37485.1"/>
    </source>
</evidence>
<dbReference type="AlphaFoldDB" id="A0A9P3FCE8"/>
<feature type="compositionally biased region" description="Basic and acidic residues" evidence="1">
    <location>
        <begin position="147"/>
        <end position="159"/>
    </location>
</feature>
<reference evidence="2 3" key="1">
    <citation type="submission" date="2021-01" db="EMBL/GenBank/DDBJ databases">
        <title>Cercospora kikuchii MAFF 305040 whole genome shotgun sequence.</title>
        <authorList>
            <person name="Kashiwa T."/>
            <person name="Suzuki T."/>
        </authorList>
    </citation>
    <scope>NUCLEOTIDE SEQUENCE [LARGE SCALE GENOMIC DNA]</scope>
    <source>
        <strain evidence="2 3">MAFF 305040</strain>
    </source>
</reference>
<dbReference type="RefSeq" id="XP_044651972.1">
    <property type="nucleotide sequence ID" value="XM_044796037.1"/>
</dbReference>
<gene>
    <name evidence="2" type="ORF">CKM354_000093000</name>
</gene>
<sequence>MPSSKPPIPPGTNCIASIKGIPWPVVICSDEVAPAKFLAIRREPAHVPVIQLGRYRYIFVHNELLKPAEPHVDYLKGLKAFLDPEVQPDDGPEIIEEKQRRRAFRDLQAFEDDRFWANYIKNQSEARKIEMELRRKRHPIQQTYRVPNDDLFGRREGHFQRPSQPPKRQKVDLGGSSRQPQGPKYSARAGPGENRHDSVLETIDTSDEDENKALVSGPFQASAPAPTSSRRSDIDTFSGKVYQSVERPSEFISAPAASSPTEPAPPECRIVFPYGDPNWLIVKRSLISNCNYLAVRACEDDGATELNLGKDDRACETNLAASDIAAVREYYSTGELGPRLVNDPEEDPRISKLDQKPQRKFLHAEALGKAFVTAVKIEDEPLQDFIYKKLSALYPLTPFGIIILARCASDLPKPTTDAHESILRLITTQIVKYYWVIVKQHSSLLQRILESDDTLRTTVFNRLRDDPQAGKLGLGDKLHQE</sequence>
<keyword evidence="3" id="KW-1185">Reference proteome</keyword>
<name>A0A9P3FCE8_9PEZI</name>
<feature type="region of interest" description="Disordered" evidence="1">
    <location>
        <begin position="215"/>
        <end position="234"/>
    </location>
</feature>
<evidence type="ECO:0000313" key="3">
    <source>
        <dbReference type="Proteomes" id="UP000825890"/>
    </source>
</evidence>
<dbReference type="EMBL" id="BOLY01000001">
    <property type="protein sequence ID" value="GIZ37485.1"/>
    <property type="molecule type" value="Genomic_DNA"/>
</dbReference>
<dbReference type="Proteomes" id="UP000825890">
    <property type="component" value="Unassembled WGS sequence"/>
</dbReference>
<proteinExistence type="predicted"/>
<evidence type="ECO:0000256" key="1">
    <source>
        <dbReference type="SAM" id="MobiDB-lite"/>
    </source>
</evidence>
<accession>A0A9P3FCE8</accession>
<dbReference type="OrthoDB" id="3825471at2759"/>
<organism evidence="2 3">
    <name type="scientific">Cercospora kikuchii</name>
    <dbReference type="NCBI Taxonomy" id="84275"/>
    <lineage>
        <taxon>Eukaryota</taxon>
        <taxon>Fungi</taxon>
        <taxon>Dikarya</taxon>
        <taxon>Ascomycota</taxon>
        <taxon>Pezizomycotina</taxon>
        <taxon>Dothideomycetes</taxon>
        <taxon>Dothideomycetidae</taxon>
        <taxon>Mycosphaerellales</taxon>
        <taxon>Mycosphaerellaceae</taxon>
        <taxon>Cercospora</taxon>
    </lineage>
</organism>
<dbReference type="GeneID" id="68286505"/>
<feature type="region of interest" description="Disordered" evidence="1">
    <location>
        <begin position="140"/>
        <end position="197"/>
    </location>
</feature>
<protein>
    <submittedName>
        <fullName evidence="2">Uncharacterized protein</fullName>
    </submittedName>
</protein>
<comment type="caution">
    <text evidence="2">The sequence shown here is derived from an EMBL/GenBank/DDBJ whole genome shotgun (WGS) entry which is preliminary data.</text>
</comment>